<protein>
    <recommendedName>
        <fullName evidence="3">Toxin-antitoxin system HicB family antitoxin</fullName>
    </recommendedName>
</protein>
<dbReference type="SUPFAM" id="SSF47598">
    <property type="entry name" value="Ribbon-helix-helix"/>
    <property type="match status" value="1"/>
</dbReference>
<dbReference type="InterPro" id="IPR010985">
    <property type="entry name" value="Ribbon_hlx_hlx"/>
</dbReference>
<proteinExistence type="predicted"/>
<keyword evidence="2" id="KW-1185">Reference proteome</keyword>
<organism evidence="1 2">
    <name type="scientific">Fructobacillus fructosus</name>
    <dbReference type="NCBI Taxonomy" id="1631"/>
    <lineage>
        <taxon>Bacteria</taxon>
        <taxon>Bacillati</taxon>
        <taxon>Bacillota</taxon>
        <taxon>Bacilli</taxon>
        <taxon>Lactobacillales</taxon>
        <taxon>Lactobacillaceae</taxon>
        <taxon>Fructobacillus</taxon>
    </lineage>
</organism>
<evidence type="ECO:0008006" key="3">
    <source>
        <dbReference type="Google" id="ProtNLM"/>
    </source>
</evidence>
<evidence type="ECO:0000313" key="1">
    <source>
        <dbReference type="EMBL" id="CAK1229949.1"/>
    </source>
</evidence>
<dbReference type="RefSeq" id="WP_187753361.1">
    <property type="nucleotide sequence ID" value="NZ_CAUZLR010000001.1"/>
</dbReference>
<accession>A0ABN9YPQ4</accession>
<name>A0ABN9YPQ4_9LACO</name>
<dbReference type="Proteomes" id="UP001314261">
    <property type="component" value="Unassembled WGS sequence"/>
</dbReference>
<dbReference type="EMBL" id="CAUZLR010000001">
    <property type="protein sequence ID" value="CAK1229949.1"/>
    <property type="molecule type" value="Genomic_DNA"/>
</dbReference>
<evidence type="ECO:0000313" key="2">
    <source>
        <dbReference type="Proteomes" id="UP001314261"/>
    </source>
</evidence>
<comment type="caution">
    <text evidence="1">The sequence shown here is derived from an EMBL/GenBank/DDBJ whole genome shotgun (WGS) entry which is preliminary data.</text>
</comment>
<sequence length="102" mass="11699">MDRTKIDIRGLKVDEIDYLKQQAKQQNLSLNAYLVSLLQTVIRQKQMNQAELILTSPLNELIEANNRAVQTQNANTVAIGEMLKEMTEQITDRLSRIENSKN</sequence>
<reference evidence="1 2" key="1">
    <citation type="submission" date="2023-10" db="EMBL/GenBank/DDBJ databases">
        <authorList>
            <person name="Botero Cardona J."/>
        </authorList>
    </citation>
    <scope>NUCLEOTIDE SEQUENCE [LARGE SCALE GENOMIC DNA]</scope>
    <source>
        <strain evidence="1 2">R-54839</strain>
    </source>
</reference>
<gene>
    <name evidence="1" type="ORF">R54839_PPFHFPJH_00380</name>
</gene>